<dbReference type="CDD" id="cd03293">
    <property type="entry name" value="ABC_NrtD_SsuB_transporters"/>
    <property type="match status" value="1"/>
</dbReference>
<dbReference type="InterPro" id="IPR027417">
    <property type="entry name" value="P-loop_NTPase"/>
</dbReference>
<dbReference type="PANTHER" id="PTHR42788">
    <property type="entry name" value="TAURINE IMPORT ATP-BINDING PROTEIN-RELATED"/>
    <property type="match status" value="1"/>
</dbReference>
<dbReference type="PANTHER" id="PTHR42788:SF13">
    <property type="entry name" value="ALIPHATIC SULFONATES IMPORT ATP-BINDING PROTEIN SSUB"/>
    <property type="match status" value="1"/>
</dbReference>
<evidence type="ECO:0000256" key="1">
    <source>
        <dbReference type="ARBA" id="ARBA00022448"/>
    </source>
</evidence>
<evidence type="ECO:0000313" key="6">
    <source>
        <dbReference type="Proteomes" id="UP001500653"/>
    </source>
</evidence>
<dbReference type="InterPro" id="IPR003439">
    <property type="entry name" value="ABC_transporter-like_ATP-bd"/>
</dbReference>
<gene>
    <name evidence="5" type="ORF">GCM10009676_16490</name>
</gene>
<keyword evidence="6" id="KW-1185">Reference proteome</keyword>
<comment type="caution">
    <text evidence="5">The sequence shown here is derived from an EMBL/GenBank/DDBJ whole genome shotgun (WGS) entry which is preliminary data.</text>
</comment>
<dbReference type="RefSeq" id="WP_253863591.1">
    <property type="nucleotide sequence ID" value="NZ_BAAALN010000005.1"/>
</dbReference>
<accession>A0ABN1W6G9</accession>
<keyword evidence="1" id="KW-0813">Transport</keyword>
<protein>
    <submittedName>
        <fullName evidence="5">ABC transporter ATP-binding protein</fullName>
    </submittedName>
</protein>
<dbReference type="EMBL" id="BAAALN010000005">
    <property type="protein sequence ID" value="GAA1233747.1"/>
    <property type="molecule type" value="Genomic_DNA"/>
</dbReference>
<keyword evidence="2" id="KW-0547">Nucleotide-binding</keyword>
<dbReference type="InterPro" id="IPR017871">
    <property type="entry name" value="ABC_transporter-like_CS"/>
</dbReference>
<dbReference type="PROSITE" id="PS50893">
    <property type="entry name" value="ABC_TRANSPORTER_2"/>
    <property type="match status" value="1"/>
</dbReference>
<dbReference type="Pfam" id="PF00005">
    <property type="entry name" value="ABC_tran"/>
    <property type="match status" value="1"/>
</dbReference>
<dbReference type="PROSITE" id="PS00211">
    <property type="entry name" value="ABC_TRANSPORTER_1"/>
    <property type="match status" value="1"/>
</dbReference>
<dbReference type="InterPro" id="IPR003593">
    <property type="entry name" value="AAA+_ATPase"/>
</dbReference>
<reference evidence="5 6" key="1">
    <citation type="journal article" date="2019" name="Int. J. Syst. Evol. Microbiol.">
        <title>The Global Catalogue of Microorganisms (GCM) 10K type strain sequencing project: providing services to taxonomists for standard genome sequencing and annotation.</title>
        <authorList>
            <consortium name="The Broad Institute Genomics Platform"/>
            <consortium name="The Broad Institute Genome Sequencing Center for Infectious Disease"/>
            <person name="Wu L."/>
            <person name="Ma J."/>
        </authorList>
    </citation>
    <scope>NUCLEOTIDE SEQUENCE [LARGE SCALE GENOMIC DNA]</scope>
    <source>
        <strain evidence="5 6">JCM 13023</strain>
    </source>
</reference>
<name>A0ABN1W6G9_9PSEU</name>
<evidence type="ECO:0000313" key="5">
    <source>
        <dbReference type="EMBL" id="GAA1233747.1"/>
    </source>
</evidence>
<sequence>MSAEPTAETAATLTPAGLDGRPHCMIGCRGVTKTFPGTGGDFVALGGVDLDIAPDEFITVLGPSGCGKSTLLNLIAGFDLPTAGTVSVAGSPVTGPSPDKGVVFQDFALFPWLTVRKNIAYGLREKRLPKAEIREIVDAMLDTVGLERVADHYPHQLSGGMKQRVSIARVLAIDPRILLLDEPFGALDEQRRSGLQDELLRIWQQRRKTAVFITHSVEEAIVLGDRVVVIAAAPGRVTAVVDVTLERPRDRTSDAFNALRREVTAHLWS</sequence>
<dbReference type="Gene3D" id="3.40.50.300">
    <property type="entry name" value="P-loop containing nucleotide triphosphate hydrolases"/>
    <property type="match status" value="1"/>
</dbReference>
<proteinExistence type="predicted"/>
<keyword evidence="3 5" id="KW-0067">ATP-binding</keyword>
<evidence type="ECO:0000256" key="3">
    <source>
        <dbReference type="ARBA" id="ARBA00022840"/>
    </source>
</evidence>
<dbReference type="GO" id="GO:0005524">
    <property type="term" value="F:ATP binding"/>
    <property type="evidence" value="ECO:0007669"/>
    <property type="project" value="UniProtKB-KW"/>
</dbReference>
<dbReference type="SMART" id="SM00382">
    <property type="entry name" value="AAA"/>
    <property type="match status" value="1"/>
</dbReference>
<dbReference type="Proteomes" id="UP001500653">
    <property type="component" value="Unassembled WGS sequence"/>
</dbReference>
<evidence type="ECO:0000259" key="4">
    <source>
        <dbReference type="PROSITE" id="PS50893"/>
    </source>
</evidence>
<dbReference type="InterPro" id="IPR050166">
    <property type="entry name" value="ABC_transporter_ATP-bind"/>
</dbReference>
<dbReference type="SUPFAM" id="SSF52540">
    <property type="entry name" value="P-loop containing nucleoside triphosphate hydrolases"/>
    <property type="match status" value="1"/>
</dbReference>
<evidence type="ECO:0000256" key="2">
    <source>
        <dbReference type="ARBA" id="ARBA00022741"/>
    </source>
</evidence>
<organism evidence="5 6">
    <name type="scientific">Prauserella halophila</name>
    <dbReference type="NCBI Taxonomy" id="185641"/>
    <lineage>
        <taxon>Bacteria</taxon>
        <taxon>Bacillati</taxon>
        <taxon>Actinomycetota</taxon>
        <taxon>Actinomycetes</taxon>
        <taxon>Pseudonocardiales</taxon>
        <taxon>Pseudonocardiaceae</taxon>
        <taxon>Prauserella</taxon>
    </lineage>
</organism>
<feature type="domain" description="ABC transporter" evidence="4">
    <location>
        <begin position="26"/>
        <end position="257"/>
    </location>
</feature>